<keyword evidence="9" id="KW-1133">Transmembrane helix</keyword>
<evidence type="ECO:0000256" key="5">
    <source>
        <dbReference type="ARBA" id="ARBA00022723"/>
    </source>
</evidence>
<feature type="domain" description="Peptidase M13 N-terminal" evidence="11">
    <location>
        <begin position="91"/>
        <end position="456"/>
    </location>
</feature>
<protein>
    <submittedName>
        <fullName evidence="12">Uncharacterized protein</fullName>
    </submittedName>
</protein>
<evidence type="ECO:0000256" key="9">
    <source>
        <dbReference type="SAM" id="Phobius"/>
    </source>
</evidence>
<keyword evidence="9" id="KW-0812">Transmembrane</keyword>
<dbReference type="Pfam" id="PF01431">
    <property type="entry name" value="Peptidase_M13"/>
    <property type="match status" value="1"/>
</dbReference>
<comment type="similarity">
    <text evidence="3">Belongs to the peptidase M13 family.</text>
</comment>
<dbReference type="GO" id="GO:0005886">
    <property type="term" value="C:plasma membrane"/>
    <property type="evidence" value="ECO:0007669"/>
    <property type="project" value="UniProtKB-SubCell"/>
</dbReference>
<evidence type="ECO:0000256" key="7">
    <source>
        <dbReference type="ARBA" id="ARBA00022833"/>
    </source>
</evidence>
<dbReference type="Proteomes" id="UP001153737">
    <property type="component" value="Chromosome 3"/>
</dbReference>
<dbReference type="PROSITE" id="PS51885">
    <property type="entry name" value="NEPRILYSIN"/>
    <property type="match status" value="1"/>
</dbReference>
<dbReference type="AlphaFoldDB" id="A0A9P0DPB0"/>
<dbReference type="Gene3D" id="3.40.390.10">
    <property type="entry name" value="Collagenase (Catalytic Domain)"/>
    <property type="match status" value="1"/>
</dbReference>
<dbReference type="InterPro" id="IPR042089">
    <property type="entry name" value="Peptidase_M13_dom_2"/>
</dbReference>
<reference evidence="12" key="1">
    <citation type="submission" date="2022-01" db="EMBL/GenBank/DDBJ databases">
        <authorList>
            <person name="King R."/>
        </authorList>
    </citation>
    <scope>NUCLEOTIDE SEQUENCE</scope>
</reference>
<feature type="domain" description="Peptidase M13 C-terminal" evidence="10">
    <location>
        <begin position="528"/>
        <end position="746"/>
    </location>
</feature>
<keyword evidence="5" id="KW-0479">Metal-binding</keyword>
<keyword evidence="13" id="KW-1185">Reference proteome</keyword>
<keyword evidence="7" id="KW-0862">Zinc</keyword>
<dbReference type="PANTHER" id="PTHR11733">
    <property type="entry name" value="ZINC METALLOPROTEASE FAMILY M13 NEPRILYSIN-RELATED"/>
    <property type="match status" value="1"/>
</dbReference>
<comment type="subcellular location">
    <subcellularLocation>
        <location evidence="2">Cell membrane</location>
        <topology evidence="2">Single-pass type II membrane protein</topology>
    </subcellularLocation>
</comment>
<keyword evidence="9" id="KW-0472">Membrane</keyword>
<dbReference type="Pfam" id="PF05649">
    <property type="entry name" value="Peptidase_M13_N"/>
    <property type="match status" value="1"/>
</dbReference>
<evidence type="ECO:0000256" key="6">
    <source>
        <dbReference type="ARBA" id="ARBA00022801"/>
    </source>
</evidence>
<dbReference type="Gene3D" id="1.10.1380.10">
    <property type="entry name" value="Neutral endopeptidase , domain2"/>
    <property type="match status" value="1"/>
</dbReference>
<dbReference type="CDD" id="cd08662">
    <property type="entry name" value="M13"/>
    <property type="match status" value="1"/>
</dbReference>
<dbReference type="EMBL" id="OU896709">
    <property type="protein sequence ID" value="CAH1159493.1"/>
    <property type="molecule type" value="Genomic_DNA"/>
</dbReference>
<evidence type="ECO:0000313" key="13">
    <source>
        <dbReference type="Proteomes" id="UP001153737"/>
    </source>
</evidence>
<evidence type="ECO:0000259" key="11">
    <source>
        <dbReference type="Pfam" id="PF05649"/>
    </source>
</evidence>
<dbReference type="GO" id="GO:0016485">
    <property type="term" value="P:protein processing"/>
    <property type="evidence" value="ECO:0007669"/>
    <property type="project" value="TreeGrafter"/>
</dbReference>
<sequence length="749" mass="86179">MKMAMTEVLIKKPPSKERWYQTNQGLIIIVLAVCCFALAGYLYYVQYLEESDPQTVEYVDEIRFVDEFCGGKECLRTATKILSSIDESVDPCDDFYKFSCNNFIRHAYENNVPSPLYTQRESQRLRLDAVISSPIRGDEWQPQLLQKQFFQACMNTAAIDRDENERLLSVIDDLGGFPVLLGQDWLFEDVELYETLITSKELGLPFEWFFKIVPSKDKHRIEIGVPDFQMPFDGPFKESTYESLMIETVVALGGARGIAENEMDKVLFFEENLYLIFGSHKNRSMSVTKKLKEIQLVFANYDLASLIQELIGDVVPISDNTTLLVNEDFLKDLNLLLAGTAKRTYINYFIWKIIQEFGIHMSSPIREYFGNFSNFLNGVDPVINRSNVCLREAKKRFPKIAELSYMKQLLNNETAKNIRELVSTIQDTFSNRIKNADWMEKNTKKITSEKIEHATTILGEAHSLDLDKVKMEKFLNIGNLNFTSGNLIDMLRQKNLNDFNLTFVLDNVTLDGSRLLLFQSAFDTDSSYLEDANILEISTAFLHDEFYSNARPNYLNYGALGVIIGRELARGLSLQALSSDVNSESFYVKAAYNDSSADNTTTTTNDTVSLVWNNETLDQFLVRFRCINEQYDIFELQDIGEDLFAKNFADTLGIDIAYEAYNAWSQINHKEEDPLPGLPYGAKQLFWMQYATDLCYEKLETNDFDLPETSHPRWKDRVLLPLKHSRYFPMDFKCMPGTNMNPVEKCSPF</sequence>
<dbReference type="PANTHER" id="PTHR11733:SF240">
    <property type="entry name" value="GH14155P-RELATED"/>
    <property type="match status" value="1"/>
</dbReference>
<evidence type="ECO:0000256" key="4">
    <source>
        <dbReference type="ARBA" id="ARBA00022670"/>
    </source>
</evidence>
<dbReference type="OrthoDB" id="6758880at2759"/>
<keyword evidence="4" id="KW-0645">Protease</keyword>
<feature type="transmembrane region" description="Helical" evidence="9">
    <location>
        <begin position="25"/>
        <end position="44"/>
    </location>
</feature>
<proteinExistence type="inferred from homology"/>
<organism evidence="12 13">
    <name type="scientific">Phaedon cochleariae</name>
    <name type="common">Mustard beetle</name>
    <dbReference type="NCBI Taxonomy" id="80249"/>
    <lineage>
        <taxon>Eukaryota</taxon>
        <taxon>Metazoa</taxon>
        <taxon>Ecdysozoa</taxon>
        <taxon>Arthropoda</taxon>
        <taxon>Hexapoda</taxon>
        <taxon>Insecta</taxon>
        <taxon>Pterygota</taxon>
        <taxon>Neoptera</taxon>
        <taxon>Endopterygota</taxon>
        <taxon>Coleoptera</taxon>
        <taxon>Polyphaga</taxon>
        <taxon>Cucujiformia</taxon>
        <taxon>Chrysomeloidea</taxon>
        <taxon>Chrysomelidae</taxon>
        <taxon>Chrysomelinae</taxon>
        <taxon>Chrysomelini</taxon>
        <taxon>Phaedon</taxon>
    </lineage>
</organism>
<keyword evidence="6" id="KW-0378">Hydrolase</keyword>
<evidence type="ECO:0000256" key="1">
    <source>
        <dbReference type="ARBA" id="ARBA00001947"/>
    </source>
</evidence>
<dbReference type="InterPro" id="IPR000718">
    <property type="entry name" value="Peptidase_M13"/>
</dbReference>
<dbReference type="InterPro" id="IPR008753">
    <property type="entry name" value="Peptidase_M13_N"/>
</dbReference>
<evidence type="ECO:0000256" key="8">
    <source>
        <dbReference type="ARBA" id="ARBA00023049"/>
    </source>
</evidence>
<comment type="cofactor">
    <cofactor evidence="1">
        <name>Zn(2+)</name>
        <dbReference type="ChEBI" id="CHEBI:29105"/>
    </cofactor>
</comment>
<reference evidence="12" key="2">
    <citation type="submission" date="2022-10" db="EMBL/GenBank/DDBJ databases">
        <authorList>
            <consortium name="ENA_rothamsted_submissions"/>
            <consortium name="culmorum"/>
            <person name="King R."/>
        </authorList>
    </citation>
    <scope>NUCLEOTIDE SEQUENCE</scope>
</reference>
<dbReference type="SUPFAM" id="SSF55486">
    <property type="entry name" value="Metalloproteases ('zincins'), catalytic domain"/>
    <property type="match status" value="1"/>
</dbReference>
<dbReference type="GO" id="GO:0046872">
    <property type="term" value="F:metal ion binding"/>
    <property type="evidence" value="ECO:0007669"/>
    <property type="project" value="UniProtKB-KW"/>
</dbReference>
<evidence type="ECO:0000259" key="10">
    <source>
        <dbReference type="Pfam" id="PF01431"/>
    </source>
</evidence>
<dbReference type="GO" id="GO:0004222">
    <property type="term" value="F:metalloendopeptidase activity"/>
    <property type="evidence" value="ECO:0007669"/>
    <property type="project" value="InterPro"/>
</dbReference>
<dbReference type="InterPro" id="IPR024079">
    <property type="entry name" value="MetalloPept_cat_dom_sf"/>
</dbReference>
<evidence type="ECO:0000313" key="12">
    <source>
        <dbReference type="EMBL" id="CAH1159493.1"/>
    </source>
</evidence>
<gene>
    <name evidence="12" type="ORF">PHAECO_LOCUS7255</name>
</gene>
<accession>A0A9P0DPB0</accession>
<evidence type="ECO:0000256" key="2">
    <source>
        <dbReference type="ARBA" id="ARBA00004401"/>
    </source>
</evidence>
<dbReference type="InterPro" id="IPR018497">
    <property type="entry name" value="Peptidase_M13_C"/>
</dbReference>
<keyword evidence="8" id="KW-0482">Metalloprotease</keyword>
<evidence type="ECO:0000256" key="3">
    <source>
        <dbReference type="ARBA" id="ARBA00007357"/>
    </source>
</evidence>
<name>A0A9P0DPB0_PHACE</name>